<evidence type="ECO:0000313" key="7">
    <source>
        <dbReference type="EMBL" id="WEK56347.1"/>
    </source>
</evidence>
<dbReference type="PANTHER" id="PTHR45674">
    <property type="entry name" value="DNA LIGASE 1/3 FAMILY MEMBER"/>
    <property type="match status" value="1"/>
</dbReference>
<evidence type="ECO:0000256" key="1">
    <source>
        <dbReference type="ARBA" id="ARBA00007572"/>
    </source>
</evidence>
<dbReference type="InterPro" id="IPR012340">
    <property type="entry name" value="NA-bd_OB-fold"/>
</dbReference>
<feature type="domain" description="ATP-dependent DNA ligase family profile" evidence="5">
    <location>
        <begin position="21"/>
        <end position="178"/>
    </location>
</feature>
<keyword evidence="3 7" id="KW-0436">Ligase</keyword>
<dbReference type="InterPro" id="IPR012310">
    <property type="entry name" value="DNA_ligase_ATP-dep_cent"/>
</dbReference>
<proteinExistence type="inferred from homology"/>
<protein>
    <recommendedName>
        <fullName evidence="2">DNA ligase (ATP)</fullName>
        <ecNumber evidence="2">6.5.1.1</ecNumber>
    </recommendedName>
</protein>
<dbReference type="SUPFAM" id="SSF56091">
    <property type="entry name" value="DNA ligase/mRNA capping enzyme, catalytic domain"/>
    <property type="match status" value="1"/>
</dbReference>
<name>A0AA95JET2_9BACL</name>
<evidence type="ECO:0000256" key="3">
    <source>
        <dbReference type="ARBA" id="ARBA00022598"/>
    </source>
</evidence>
<sequence length="284" mass="32625">MPLPSIPMAPVTSSEIPIGPEWGYQIKWDGVRTLVRLDGHGGVEIFGKRLEPRNHTFPEIAELLKPIRVGPCLLDGEIAYFDGKRPNFQRGRRDGLIFVMFDQLYHESKDIRGLPFQDRYNRLKENFPERQPRLFVSDLFSDGQALWEWVEEREWEGIISKRLSSPYTEGKSHKDWFKKRKSLRLAADVVGIKLKDGRVSSLVLRYNDRYIGHVSLGLDNASKQVLQQFLKEHPGQCPFTELTSGMKKSEVSWLSAPFKCRVTALEFTNSGLLRHPKLLGFGDV</sequence>
<dbReference type="EC" id="6.5.1.1" evidence="2"/>
<dbReference type="SUPFAM" id="SSF50249">
    <property type="entry name" value="Nucleic acid-binding proteins"/>
    <property type="match status" value="1"/>
</dbReference>
<organism evidence="7 8">
    <name type="scientific">Candidatus Cohnella colombiensis</name>
    <dbReference type="NCBI Taxonomy" id="3121368"/>
    <lineage>
        <taxon>Bacteria</taxon>
        <taxon>Bacillati</taxon>
        <taxon>Bacillota</taxon>
        <taxon>Bacilli</taxon>
        <taxon>Bacillales</taxon>
        <taxon>Paenibacillaceae</taxon>
        <taxon>Cohnella</taxon>
    </lineage>
</organism>
<dbReference type="Gene3D" id="3.30.1490.70">
    <property type="match status" value="1"/>
</dbReference>
<keyword evidence="8" id="KW-1185">Reference proteome</keyword>
<dbReference type="Gene3D" id="3.30.470.30">
    <property type="entry name" value="DNA ligase/mRNA capping enzyme"/>
    <property type="match status" value="1"/>
</dbReference>
<dbReference type="InterPro" id="IPR012309">
    <property type="entry name" value="DNA_ligase_ATP-dep_C"/>
</dbReference>
<gene>
    <name evidence="7" type="ORF">P0Y55_09440</name>
</gene>
<comment type="similarity">
    <text evidence="1">Belongs to the ATP-dependent DNA ligase family.</text>
</comment>
<dbReference type="Pfam" id="PF01068">
    <property type="entry name" value="DNA_ligase_A_M"/>
    <property type="match status" value="1"/>
</dbReference>
<evidence type="ECO:0000259" key="5">
    <source>
        <dbReference type="Pfam" id="PF01068"/>
    </source>
</evidence>
<dbReference type="AlphaFoldDB" id="A0AA95JET2"/>
<dbReference type="PANTHER" id="PTHR45674:SF4">
    <property type="entry name" value="DNA LIGASE 1"/>
    <property type="match status" value="1"/>
</dbReference>
<evidence type="ECO:0000313" key="8">
    <source>
        <dbReference type="Proteomes" id="UP001178662"/>
    </source>
</evidence>
<dbReference type="GO" id="GO:0006281">
    <property type="term" value="P:DNA repair"/>
    <property type="evidence" value="ECO:0007669"/>
    <property type="project" value="InterPro"/>
</dbReference>
<dbReference type="GO" id="GO:0006310">
    <property type="term" value="P:DNA recombination"/>
    <property type="evidence" value="ECO:0007669"/>
    <property type="project" value="InterPro"/>
</dbReference>
<dbReference type="GO" id="GO:0005524">
    <property type="term" value="F:ATP binding"/>
    <property type="evidence" value="ECO:0007669"/>
    <property type="project" value="InterPro"/>
</dbReference>
<feature type="domain" description="DNA ligase ATP-dependent C-terminal" evidence="6">
    <location>
        <begin position="209"/>
        <end position="280"/>
    </location>
</feature>
<evidence type="ECO:0000259" key="6">
    <source>
        <dbReference type="Pfam" id="PF04679"/>
    </source>
</evidence>
<evidence type="ECO:0000256" key="4">
    <source>
        <dbReference type="ARBA" id="ARBA00034003"/>
    </source>
</evidence>
<dbReference type="GO" id="GO:0003910">
    <property type="term" value="F:DNA ligase (ATP) activity"/>
    <property type="evidence" value="ECO:0007669"/>
    <property type="project" value="UniProtKB-EC"/>
</dbReference>
<dbReference type="EMBL" id="CP119317">
    <property type="protein sequence ID" value="WEK56347.1"/>
    <property type="molecule type" value="Genomic_DNA"/>
</dbReference>
<dbReference type="Proteomes" id="UP001178662">
    <property type="component" value="Chromosome"/>
</dbReference>
<comment type="catalytic activity">
    <reaction evidence="4">
        <text>ATP + (deoxyribonucleotide)n-3'-hydroxyl + 5'-phospho-(deoxyribonucleotide)m = (deoxyribonucleotide)n+m + AMP + diphosphate.</text>
        <dbReference type="EC" id="6.5.1.1"/>
    </reaction>
</comment>
<accession>A0AA95JET2</accession>
<evidence type="ECO:0000256" key="2">
    <source>
        <dbReference type="ARBA" id="ARBA00012727"/>
    </source>
</evidence>
<reference evidence="7" key="1">
    <citation type="submission" date="2023-03" db="EMBL/GenBank/DDBJ databases">
        <title>Andean soil-derived lignocellulolytic bacterial consortium as a source of novel taxa and putative plastic-active enzymes.</title>
        <authorList>
            <person name="Diaz-Garcia L."/>
            <person name="Chuvochina M."/>
            <person name="Feuerriegel G."/>
            <person name="Bunk B."/>
            <person name="Sproer C."/>
            <person name="Streit W.R."/>
            <person name="Rodriguez L.M."/>
            <person name="Overmann J."/>
            <person name="Jimenez D.J."/>
        </authorList>
    </citation>
    <scope>NUCLEOTIDE SEQUENCE</scope>
    <source>
        <strain evidence="7">MAG 2441</strain>
    </source>
</reference>
<dbReference type="InterPro" id="IPR050191">
    <property type="entry name" value="ATP-dep_DNA_ligase"/>
</dbReference>
<dbReference type="Pfam" id="PF04679">
    <property type="entry name" value="DNA_ligase_A_C"/>
    <property type="match status" value="1"/>
</dbReference>
<dbReference type="Gene3D" id="2.40.50.140">
    <property type="entry name" value="Nucleic acid-binding proteins"/>
    <property type="match status" value="1"/>
</dbReference>